<protein>
    <submittedName>
        <fullName evidence="1">Uncharacterized protein</fullName>
    </submittedName>
</protein>
<name>A0A1Y0AZA6_9LAMI</name>
<sequence length="39" mass="4691">MKEPLIWSNLFIRKKIELILFTVSALFRITIKRKAPFLD</sequence>
<reference evidence="1" key="1">
    <citation type="submission" date="2017-03" db="EMBL/GenBank/DDBJ databases">
        <title>The mitochondrial genome of the carnivorous plant Utricularia reniformis (Lentibulariaceae): structure, comparative analysis and evolutionary landmarks.</title>
        <authorList>
            <person name="Silva S.R."/>
            <person name="Alvarenga D.O."/>
            <person name="Michael T.P."/>
            <person name="Miranda V.F.O."/>
            <person name="Varani A.M."/>
        </authorList>
    </citation>
    <scope>NUCLEOTIDE SEQUENCE</scope>
</reference>
<dbReference type="AlphaFoldDB" id="A0A1Y0AZA6"/>
<gene>
    <name evidence="1" type="ORF">AEK19_MT0193</name>
</gene>
<organism evidence="1">
    <name type="scientific">Utricularia reniformis</name>
    <dbReference type="NCBI Taxonomy" id="192314"/>
    <lineage>
        <taxon>Eukaryota</taxon>
        <taxon>Viridiplantae</taxon>
        <taxon>Streptophyta</taxon>
        <taxon>Embryophyta</taxon>
        <taxon>Tracheophyta</taxon>
        <taxon>Spermatophyta</taxon>
        <taxon>Magnoliopsida</taxon>
        <taxon>eudicotyledons</taxon>
        <taxon>Gunneridae</taxon>
        <taxon>Pentapetalae</taxon>
        <taxon>asterids</taxon>
        <taxon>lamiids</taxon>
        <taxon>Lamiales</taxon>
        <taxon>Lentibulariaceae</taxon>
        <taxon>Utricularia</taxon>
    </lineage>
</organism>
<dbReference type="EMBL" id="KY774314">
    <property type="protein sequence ID" value="ART30473.1"/>
    <property type="molecule type" value="Genomic_DNA"/>
</dbReference>
<accession>A0A1Y0AZA6</accession>
<evidence type="ECO:0000313" key="1">
    <source>
        <dbReference type="EMBL" id="ART30473.1"/>
    </source>
</evidence>
<proteinExistence type="predicted"/>
<keyword evidence="1" id="KW-0496">Mitochondrion</keyword>
<geneLocation type="mitochondrion" evidence="1"/>